<evidence type="ECO:0000313" key="2">
    <source>
        <dbReference type="EMBL" id="SVA04984.1"/>
    </source>
</evidence>
<feature type="region of interest" description="Disordered" evidence="1">
    <location>
        <begin position="1"/>
        <end position="54"/>
    </location>
</feature>
<gene>
    <name evidence="2" type="ORF">METZ01_LOCUS57838</name>
</gene>
<dbReference type="EMBL" id="UINC01003285">
    <property type="protein sequence ID" value="SVA04984.1"/>
    <property type="molecule type" value="Genomic_DNA"/>
</dbReference>
<reference evidence="2" key="1">
    <citation type="submission" date="2018-05" db="EMBL/GenBank/DDBJ databases">
        <authorList>
            <person name="Lanie J.A."/>
            <person name="Ng W.-L."/>
            <person name="Kazmierczak K.M."/>
            <person name="Andrzejewski T.M."/>
            <person name="Davidsen T.M."/>
            <person name="Wayne K.J."/>
            <person name="Tettelin H."/>
            <person name="Glass J.I."/>
            <person name="Rusch D."/>
            <person name="Podicherti R."/>
            <person name="Tsui H.-C.T."/>
            <person name="Winkler M.E."/>
        </authorList>
    </citation>
    <scope>NUCLEOTIDE SEQUENCE</scope>
</reference>
<accession>A0A381SNI5</accession>
<proteinExistence type="predicted"/>
<protein>
    <submittedName>
        <fullName evidence="2">Uncharacterized protein</fullName>
    </submittedName>
</protein>
<evidence type="ECO:0000256" key="1">
    <source>
        <dbReference type="SAM" id="MobiDB-lite"/>
    </source>
</evidence>
<sequence length="174" mass="18321">VSAPSHVPTPVVRSSDRAYSGPLRRLGPWRAGRPGEVVDQGGQPSGTSLGSQGPDQGFAFRLARSFVPRLRLGAGERVPDVVAGCVGVALKRAALSGRAPMVADLEVAFSLFGFLDEPPTDERLADRRRLFAEASHHHNYAEVRRIVDLVPNSALGADGEPGPDAASVASARAH</sequence>
<name>A0A381SNI5_9ZZZZ</name>
<feature type="compositionally biased region" description="Polar residues" evidence="1">
    <location>
        <begin position="45"/>
        <end position="54"/>
    </location>
</feature>
<dbReference type="AlphaFoldDB" id="A0A381SNI5"/>
<feature type="non-terminal residue" evidence="2">
    <location>
        <position position="1"/>
    </location>
</feature>
<organism evidence="2">
    <name type="scientific">marine metagenome</name>
    <dbReference type="NCBI Taxonomy" id="408172"/>
    <lineage>
        <taxon>unclassified sequences</taxon>
        <taxon>metagenomes</taxon>
        <taxon>ecological metagenomes</taxon>
    </lineage>
</organism>